<dbReference type="InterPro" id="IPR032872">
    <property type="entry name" value="WAK_assoc_C"/>
</dbReference>
<dbReference type="Proteomes" id="UP000231279">
    <property type="component" value="Unassembled WGS sequence"/>
</dbReference>
<evidence type="ECO:0000256" key="3">
    <source>
        <dbReference type="ARBA" id="ARBA00022729"/>
    </source>
</evidence>
<feature type="disulfide bond" evidence="7">
    <location>
        <begin position="222"/>
        <end position="232"/>
    </location>
</feature>
<evidence type="ECO:0000256" key="2">
    <source>
        <dbReference type="ARBA" id="ARBA00012513"/>
    </source>
</evidence>
<feature type="signal peptide" evidence="8">
    <location>
        <begin position="1"/>
        <end position="23"/>
    </location>
</feature>
<evidence type="ECO:0000259" key="9">
    <source>
        <dbReference type="PROSITE" id="PS50026"/>
    </source>
</evidence>
<dbReference type="EMBL" id="NKXS01005553">
    <property type="protein sequence ID" value="PIN03331.1"/>
    <property type="molecule type" value="Genomic_DNA"/>
</dbReference>
<keyword evidence="3 8" id="KW-0732">Signal</keyword>
<keyword evidence="7" id="KW-0245">EGF-like domain</keyword>
<comment type="caution">
    <text evidence="10">The sequence shown here is derived from an EMBL/GenBank/DDBJ whole genome shotgun (WGS) entry which is preliminary data.</text>
</comment>
<evidence type="ECO:0000256" key="4">
    <source>
        <dbReference type="ARBA" id="ARBA00023180"/>
    </source>
</evidence>
<dbReference type="GO" id="GO:0030247">
    <property type="term" value="F:polysaccharide binding"/>
    <property type="evidence" value="ECO:0007669"/>
    <property type="project" value="InterPro"/>
</dbReference>
<dbReference type="InterPro" id="IPR025287">
    <property type="entry name" value="WAK_GUB"/>
</dbReference>
<keyword evidence="4" id="KW-0325">Glycoprotein</keyword>
<dbReference type="PANTHER" id="PTHR33138">
    <property type="entry name" value="OS01G0690200 PROTEIN"/>
    <property type="match status" value="1"/>
</dbReference>
<comment type="catalytic activity">
    <reaction evidence="6">
        <text>L-seryl-[protein] + ATP = O-phospho-L-seryl-[protein] + ADP + H(+)</text>
        <dbReference type="Rhea" id="RHEA:17989"/>
        <dbReference type="Rhea" id="RHEA-COMP:9863"/>
        <dbReference type="Rhea" id="RHEA-COMP:11604"/>
        <dbReference type="ChEBI" id="CHEBI:15378"/>
        <dbReference type="ChEBI" id="CHEBI:29999"/>
        <dbReference type="ChEBI" id="CHEBI:30616"/>
        <dbReference type="ChEBI" id="CHEBI:83421"/>
        <dbReference type="ChEBI" id="CHEBI:456216"/>
        <dbReference type="EC" id="2.7.11.1"/>
    </reaction>
</comment>
<dbReference type="Pfam" id="PF14380">
    <property type="entry name" value="WAK_assoc"/>
    <property type="match status" value="1"/>
</dbReference>
<feature type="disulfide bond" evidence="7">
    <location>
        <begin position="245"/>
        <end position="254"/>
    </location>
</feature>
<dbReference type="InterPro" id="IPR000742">
    <property type="entry name" value="EGF"/>
</dbReference>
<sequence>MNPKPDSFLLLLILTTFVSICVSQIDQQYQTCGQTLLQCGDISGIGYPFWGGNRNASCGYPGFELNCQNNTFRLNISSMIYRVLDINNTTRTLRVARDDLWDNVCPRVVTNTALNFTIFDYYSTANDQNITLHYGCTINPVAIAGISPYNFNCSVNGLFSWNYYLTGQNSWLGNGTPCNTVISVPVNGTAAPALANPWSVNLLQGALNNGFWIQWSANNDNCNVCVRSGGVCGYNADSGSFSCYCSNGTRRATCDDDGNGTVDRKITKFSNNFR</sequence>
<comment type="caution">
    <text evidence="7">Lacks conserved residue(s) required for the propagation of feature annotation.</text>
</comment>
<comment type="catalytic activity">
    <reaction evidence="5">
        <text>L-threonyl-[protein] + ATP = O-phospho-L-threonyl-[protein] + ADP + H(+)</text>
        <dbReference type="Rhea" id="RHEA:46608"/>
        <dbReference type="Rhea" id="RHEA-COMP:11060"/>
        <dbReference type="Rhea" id="RHEA-COMP:11605"/>
        <dbReference type="ChEBI" id="CHEBI:15378"/>
        <dbReference type="ChEBI" id="CHEBI:30013"/>
        <dbReference type="ChEBI" id="CHEBI:30616"/>
        <dbReference type="ChEBI" id="CHEBI:61977"/>
        <dbReference type="ChEBI" id="CHEBI:456216"/>
        <dbReference type="EC" id="2.7.11.1"/>
    </reaction>
</comment>
<feature type="chain" id="PRO_5013836275" description="non-specific serine/threonine protein kinase" evidence="8">
    <location>
        <begin position="24"/>
        <end position="274"/>
    </location>
</feature>
<name>A0A2G9GDG8_9LAMI</name>
<evidence type="ECO:0000256" key="7">
    <source>
        <dbReference type="PROSITE-ProRule" id="PRU00076"/>
    </source>
</evidence>
<dbReference type="GO" id="GO:0016020">
    <property type="term" value="C:membrane"/>
    <property type="evidence" value="ECO:0007669"/>
    <property type="project" value="UniProtKB-SubCell"/>
</dbReference>
<organism evidence="10 11">
    <name type="scientific">Handroanthus impetiginosus</name>
    <dbReference type="NCBI Taxonomy" id="429701"/>
    <lineage>
        <taxon>Eukaryota</taxon>
        <taxon>Viridiplantae</taxon>
        <taxon>Streptophyta</taxon>
        <taxon>Embryophyta</taxon>
        <taxon>Tracheophyta</taxon>
        <taxon>Spermatophyta</taxon>
        <taxon>Magnoliopsida</taxon>
        <taxon>eudicotyledons</taxon>
        <taxon>Gunneridae</taxon>
        <taxon>Pentapetalae</taxon>
        <taxon>asterids</taxon>
        <taxon>lamiids</taxon>
        <taxon>Lamiales</taxon>
        <taxon>Bignoniaceae</taxon>
        <taxon>Crescentiina</taxon>
        <taxon>Tabebuia alliance</taxon>
        <taxon>Handroanthus</taxon>
    </lineage>
</organism>
<keyword evidence="11" id="KW-1185">Reference proteome</keyword>
<dbReference type="OrthoDB" id="912848at2759"/>
<evidence type="ECO:0000313" key="10">
    <source>
        <dbReference type="EMBL" id="PIN03331.1"/>
    </source>
</evidence>
<accession>A0A2G9GDG8</accession>
<comment type="subcellular location">
    <subcellularLocation>
        <location evidence="1">Membrane</location>
        <topology evidence="1">Single-pass membrane protein</topology>
    </subcellularLocation>
</comment>
<dbReference type="STRING" id="429701.A0A2G9GDG8"/>
<dbReference type="Pfam" id="PF13947">
    <property type="entry name" value="GUB_WAK_bind"/>
    <property type="match status" value="1"/>
</dbReference>
<dbReference type="GO" id="GO:0004674">
    <property type="term" value="F:protein serine/threonine kinase activity"/>
    <property type="evidence" value="ECO:0007669"/>
    <property type="project" value="UniProtKB-EC"/>
</dbReference>
<proteinExistence type="predicted"/>
<feature type="domain" description="EGF-like" evidence="9">
    <location>
        <begin position="218"/>
        <end position="255"/>
    </location>
</feature>
<protein>
    <recommendedName>
        <fullName evidence="2">non-specific serine/threonine protein kinase</fullName>
        <ecNumber evidence="2">2.7.11.1</ecNumber>
    </recommendedName>
</protein>
<evidence type="ECO:0000256" key="1">
    <source>
        <dbReference type="ARBA" id="ARBA00004167"/>
    </source>
</evidence>
<keyword evidence="7" id="KW-1015">Disulfide bond</keyword>
<reference evidence="11" key="1">
    <citation type="journal article" date="2018" name="Gigascience">
        <title>Genome assembly of the Pink Ipe (Handroanthus impetiginosus, Bignoniaceae), a highly valued, ecologically keystone Neotropical timber forest tree.</title>
        <authorList>
            <person name="Silva-Junior O.B."/>
            <person name="Grattapaglia D."/>
            <person name="Novaes E."/>
            <person name="Collevatti R.G."/>
        </authorList>
    </citation>
    <scope>NUCLEOTIDE SEQUENCE [LARGE SCALE GENOMIC DNA]</scope>
    <source>
        <strain evidence="11">cv. UFG-1</strain>
    </source>
</reference>
<dbReference type="PROSITE" id="PS50026">
    <property type="entry name" value="EGF_3"/>
    <property type="match status" value="1"/>
</dbReference>
<evidence type="ECO:0000256" key="6">
    <source>
        <dbReference type="ARBA" id="ARBA00048679"/>
    </source>
</evidence>
<dbReference type="AlphaFoldDB" id="A0A2G9GDG8"/>
<evidence type="ECO:0000313" key="11">
    <source>
        <dbReference type="Proteomes" id="UP000231279"/>
    </source>
</evidence>
<evidence type="ECO:0000256" key="8">
    <source>
        <dbReference type="SAM" id="SignalP"/>
    </source>
</evidence>
<dbReference type="PANTHER" id="PTHR33138:SF72">
    <property type="entry name" value="WALL-ASSOCIATED RECEPTOR KINASE CARBOXY-TERMINAL PROTEIN"/>
    <property type="match status" value="1"/>
</dbReference>
<evidence type="ECO:0000256" key="5">
    <source>
        <dbReference type="ARBA" id="ARBA00047899"/>
    </source>
</evidence>
<gene>
    <name evidence="10" type="ORF">CDL12_24148</name>
</gene>
<dbReference type="EC" id="2.7.11.1" evidence="2"/>